<accession>A0ABT9SDJ8</accession>
<keyword evidence="2" id="KW-1185">Reference proteome</keyword>
<dbReference type="RefSeq" id="WP_307692183.1">
    <property type="nucleotide sequence ID" value="NZ_JAUSRO010000018.1"/>
</dbReference>
<organism evidence="1 2">
    <name type="scientific">Variovorax ginsengisoli</name>
    <dbReference type="NCBI Taxonomy" id="363844"/>
    <lineage>
        <taxon>Bacteria</taxon>
        <taxon>Pseudomonadati</taxon>
        <taxon>Pseudomonadota</taxon>
        <taxon>Betaproteobacteria</taxon>
        <taxon>Burkholderiales</taxon>
        <taxon>Comamonadaceae</taxon>
        <taxon>Variovorax</taxon>
    </lineage>
</organism>
<dbReference type="Proteomes" id="UP001226867">
    <property type="component" value="Unassembled WGS sequence"/>
</dbReference>
<gene>
    <name evidence="1" type="ORF">J2W36_004717</name>
</gene>
<protein>
    <submittedName>
        <fullName evidence="1">Uncharacterized protein</fullName>
    </submittedName>
</protein>
<comment type="caution">
    <text evidence="1">The sequence shown here is derived from an EMBL/GenBank/DDBJ whole genome shotgun (WGS) entry which is preliminary data.</text>
</comment>
<dbReference type="EMBL" id="JAUSRO010000018">
    <property type="protein sequence ID" value="MDP9902440.1"/>
    <property type="molecule type" value="Genomic_DNA"/>
</dbReference>
<sequence>MNDVVDERFKVRRTAKRRFIAIADAMRGADNALDRRATKAPVQA</sequence>
<proteinExistence type="predicted"/>
<evidence type="ECO:0000313" key="2">
    <source>
        <dbReference type="Proteomes" id="UP001226867"/>
    </source>
</evidence>
<name>A0ABT9SDJ8_9BURK</name>
<reference evidence="1 2" key="1">
    <citation type="submission" date="2023-07" db="EMBL/GenBank/DDBJ databases">
        <title>Sorghum-associated microbial communities from plants grown in Nebraska, USA.</title>
        <authorList>
            <person name="Schachtman D."/>
        </authorList>
    </citation>
    <scope>NUCLEOTIDE SEQUENCE [LARGE SCALE GENOMIC DNA]</scope>
    <source>
        <strain evidence="1 2">DS1607</strain>
    </source>
</reference>
<evidence type="ECO:0000313" key="1">
    <source>
        <dbReference type="EMBL" id="MDP9902440.1"/>
    </source>
</evidence>